<dbReference type="Gene3D" id="3.40.50.1440">
    <property type="entry name" value="Tubulin/FtsZ, GTPase domain"/>
    <property type="match status" value="1"/>
</dbReference>
<proteinExistence type="inferred from homology"/>
<feature type="domain" description="Misato Segment II tubulin-like" evidence="4">
    <location>
        <begin position="2"/>
        <end position="122"/>
    </location>
</feature>
<accession>A0A0A9CVC6</accession>
<evidence type="ECO:0000256" key="1">
    <source>
        <dbReference type="ARBA" id="ARBA00004173"/>
    </source>
</evidence>
<evidence type="ECO:0000259" key="4">
    <source>
        <dbReference type="Pfam" id="PF10644"/>
    </source>
</evidence>
<reference evidence="6" key="1">
    <citation type="submission" date="2014-09" db="EMBL/GenBank/DDBJ databases">
        <authorList>
            <person name="Magalhaes I.L.F."/>
            <person name="Oliveira U."/>
            <person name="Santos F.R."/>
            <person name="Vidigal T.H.D.A."/>
            <person name="Brescovit A.D."/>
            <person name="Santos A.J."/>
        </authorList>
    </citation>
    <scope>NUCLEOTIDE SEQUENCE</scope>
    <source>
        <tissue evidence="6">Shoot tissue taken approximately 20 cm above the soil surface</tissue>
    </source>
</reference>
<dbReference type="Pfam" id="PF10644">
    <property type="entry name" value="Misat_Tub_SegII"/>
    <property type="match status" value="1"/>
</dbReference>
<reference evidence="6" key="2">
    <citation type="journal article" date="2015" name="Data Brief">
        <title>Shoot transcriptome of the giant reed, Arundo donax.</title>
        <authorList>
            <person name="Barrero R.A."/>
            <person name="Guerrero F.D."/>
            <person name="Moolhuijzen P."/>
            <person name="Goolsby J.A."/>
            <person name="Tidwell J."/>
            <person name="Bellgard S.E."/>
            <person name="Bellgard M.I."/>
        </authorList>
    </citation>
    <scope>NUCLEOTIDE SEQUENCE</scope>
    <source>
        <tissue evidence="6">Shoot tissue taken approximately 20 cm above the soil surface</tissue>
    </source>
</reference>
<dbReference type="SUPFAM" id="SSF52490">
    <property type="entry name" value="Tubulin nucleotide-binding domain-like"/>
    <property type="match status" value="1"/>
</dbReference>
<dbReference type="Pfam" id="PF14881">
    <property type="entry name" value="Tubulin_3"/>
    <property type="match status" value="1"/>
</dbReference>
<protein>
    <recommendedName>
        <fullName evidence="7">DML1/Misato tubulin domain-containing protein</fullName>
    </recommendedName>
</protein>
<dbReference type="InterPro" id="IPR049942">
    <property type="entry name" value="DML1/Misato"/>
</dbReference>
<dbReference type="GO" id="GO:0005739">
    <property type="term" value="C:mitochondrion"/>
    <property type="evidence" value="ECO:0007669"/>
    <property type="project" value="UniProtKB-SubCell"/>
</dbReference>
<sequence>MREVVTVQVGGFANFVGSHFWNFQDELLGLADDPGADPVFRTAALDMDVLYRAGETHQGVATYCPRLVSVGSRGSLGSLSSSGTLGPSSAAVDQTNVVTWSGNVTRSVTKPHERNLFLQSLSEEEQNNSHKSVEDKDLIESLENGVKFWTDYSKVQFHPQSLYELHGSWTDFDKFDNYGTAREVVSEWSQMEEMNERLRFFVEECDHVQGIQFLVDDSGGFSSVAAQYLESIADDYTNTPVLLYCVRDPASHGSRRNQRESVIRSLHDAVSFSKLSSFCNLMVPIGPPSLSYFSPLLSVQDEKHFHSSAVYAAAIHSVTVPFRLQHVGPASDLAHSSGYLGIGELLHMISDQGRQSMIAALDVAMPAPSLTDRKYLGNIQRNLHSLTPEISDEDEDPYAVESLVVHGSLDTGGHRASISQVKDSVCSSFEGRVTKPKFSHLSVSQCPLPLPLPFPSIFASSIGEHGEILGIHAEGTRLKGSLDVVSIPMAARLRSSNIILPFIERRSVSLQRLGVARGTLGAQILRDWGFGKEEVEDMGEHLSKMLRPFYPEMDLMSDSD</sequence>
<comment type="subcellular location">
    <subcellularLocation>
        <location evidence="1">Mitochondrion</location>
    </subcellularLocation>
</comment>
<evidence type="ECO:0000259" key="5">
    <source>
        <dbReference type="Pfam" id="PF14881"/>
    </source>
</evidence>
<evidence type="ECO:0000313" key="6">
    <source>
        <dbReference type="EMBL" id="JAD78388.1"/>
    </source>
</evidence>
<keyword evidence="3" id="KW-0496">Mitochondrion</keyword>
<dbReference type="GO" id="GO:0007005">
    <property type="term" value="P:mitochondrion organization"/>
    <property type="evidence" value="ECO:0007669"/>
    <property type="project" value="InterPro"/>
</dbReference>
<dbReference type="PANTHER" id="PTHR13391:SF0">
    <property type="entry name" value="PROTEIN MISATO HOMOLOG 1"/>
    <property type="match status" value="1"/>
</dbReference>
<evidence type="ECO:0000256" key="2">
    <source>
        <dbReference type="ARBA" id="ARBA00008507"/>
    </source>
</evidence>
<dbReference type="EMBL" id="GBRH01219507">
    <property type="protein sequence ID" value="JAD78388.1"/>
    <property type="molecule type" value="Transcribed_RNA"/>
</dbReference>
<evidence type="ECO:0008006" key="7">
    <source>
        <dbReference type="Google" id="ProtNLM"/>
    </source>
</evidence>
<dbReference type="InterPro" id="IPR019605">
    <property type="entry name" value="Misato_II_tubulin-like"/>
</dbReference>
<comment type="similarity">
    <text evidence="2">Belongs to the misato family.</text>
</comment>
<feature type="domain" description="DML1/Misato tubulin" evidence="5">
    <location>
        <begin position="144"/>
        <end position="324"/>
    </location>
</feature>
<dbReference type="PANTHER" id="PTHR13391">
    <property type="entry name" value="MITOCHONDRIAL DISTRIBUTION REGULATOR MISATO"/>
    <property type="match status" value="1"/>
</dbReference>
<name>A0A0A9CVC6_ARUDO</name>
<organism evidence="6">
    <name type="scientific">Arundo donax</name>
    <name type="common">Giant reed</name>
    <name type="synonym">Donax arundinaceus</name>
    <dbReference type="NCBI Taxonomy" id="35708"/>
    <lineage>
        <taxon>Eukaryota</taxon>
        <taxon>Viridiplantae</taxon>
        <taxon>Streptophyta</taxon>
        <taxon>Embryophyta</taxon>
        <taxon>Tracheophyta</taxon>
        <taxon>Spermatophyta</taxon>
        <taxon>Magnoliopsida</taxon>
        <taxon>Liliopsida</taxon>
        <taxon>Poales</taxon>
        <taxon>Poaceae</taxon>
        <taxon>PACMAD clade</taxon>
        <taxon>Arundinoideae</taxon>
        <taxon>Arundineae</taxon>
        <taxon>Arundo</taxon>
    </lineage>
</organism>
<dbReference type="AlphaFoldDB" id="A0A0A9CVC6"/>
<dbReference type="InterPro" id="IPR029209">
    <property type="entry name" value="DML1/Misato_tubulin"/>
</dbReference>
<dbReference type="InterPro" id="IPR036525">
    <property type="entry name" value="Tubulin/FtsZ_GTPase_sf"/>
</dbReference>
<evidence type="ECO:0000256" key="3">
    <source>
        <dbReference type="ARBA" id="ARBA00023128"/>
    </source>
</evidence>
<dbReference type="CDD" id="cd06060">
    <property type="entry name" value="misato"/>
    <property type="match status" value="1"/>
</dbReference>